<name>A0A0P1MLP6_9BACT</name>
<proteinExistence type="predicted"/>
<organism evidence="3 4">
    <name type="scientific">Candidatus Chryseopegocella kryptomonas</name>
    <dbReference type="NCBI Taxonomy" id="1633643"/>
    <lineage>
        <taxon>Bacteria</taxon>
        <taxon>Pseudomonadati</taxon>
        <taxon>Candidatus Kryptoniota</taxon>
        <taxon>Candidatus Chryseopegocella</taxon>
    </lineage>
</organism>
<dbReference type="InterPro" id="IPR011761">
    <property type="entry name" value="ATP-grasp"/>
</dbReference>
<gene>
    <name evidence="3" type="ORF">JGI23_00139</name>
</gene>
<sequence length="303" mass="35058">MKGLFDLGIAWEWEYDFDFVNLIVQKCEERNLTVFHISVENFENLFKAIQKGDVNFLAYFDRASDIDEGFAKLNLLLDSRGVYVINRYNEMLRASDKATMHLELLNAGVNLPFTVILPPFDDEPNYEIDRSIFDRVGVPFIIKPSSETGGGTGVKIGNSIEDITEARKEFPYDKYLIQEIIRPLYIGEDKAWFRAFYILDEILICWWDSEMKVYRSVKEEEILKYGLCEIKDIMRKIKNVCKLDFFSSEITLGISNGVKKFIAIDYVNEVPDMRLKSKAFDGVPDEIVQKIAQRIADFVASLK</sequence>
<feature type="domain" description="ATP-grasp" evidence="2">
    <location>
        <begin position="101"/>
        <end position="156"/>
    </location>
</feature>
<dbReference type="PROSITE" id="PS50975">
    <property type="entry name" value="ATP_GRASP"/>
    <property type="match status" value="1"/>
</dbReference>
<dbReference type="Proteomes" id="UP000199197">
    <property type="component" value="Unassembled WGS sequence"/>
</dbReference>
<evidence type="ECO:0000256" key="1">
    <source>
        <dbReference type="PROSITE-ProRule" id="PRU00409"/>
    </source>
</evidence>
<dbReference type="OrthoDB" id="9778103at2"/>
<dbReference type="EMBL" id="CZVW01000001">
    <property type="protein sequence ID" value="CUS96489.1"/>
    <property type="molecule type" value="Genomic_DNA"/>
</dbReference>
<protein>
    <recommendedName>
        <fullName evidence="2">ATP-grasp domain-containing protein</fullName>
    </recommendedName>
</protein>
<evidence type="ECO:0000259" key="2">
    <source>
        <dbReference type="PROSITE" id="PS50975"/>
    </source>
</evidence>
<keyword evidence="4" id="KW-1185">Reference proteome</keyword>
<dbReference type="SUPFAM" id="SSF56059">
    <property type="entry name" value="Glutathione synthetase ATP-binding domain-like"/>
    <property type="match status" value="1"/>
</dbReference>
<keyword evidence="1" id="KW-0067">ATP-binding</keyword>
<dbReference type="AlphaFoldDB" id="A0A0P1MLP6"/>
<reference evidence="4" key="1">
    <citation type="submission" date="2015-11" db="EMBL/GenBank/DDBJ databases">
        <authorList>
            <person name="Varghese N."/>
        </authorList>
    </citation>
    <scope>NUCLEOTIDE SEQUENCE [LARGE SCALE GENOMIC DNA]</scope>
    <source>
        <strain evidence="4">JGI-23</strain>
    </source>
</reference>
<keyword evidence="1" id="KW-0547">Nucleotide-binding</keyword>
<dbReference type="RefSeq" id="WP_092346899.1">
    <property type="nucleotide sequence ID" value="NZ_CZVW01000001.1"/>
</dbReference>
<dbReference type="GO" id="GO:0005524">
    <property type="term" value="F:ATP binding"/>
    <property type="evidence" value="ECO:0007669"/>
    <property type="project" value="UniProtKB-UniRule"/>
</dbReference>
<dbReference type="GO" id="GO:0046872">
    <property type="term" value="F:metal ion binding"/>
    <property type="evidence" value="ECO:0007669"/>
    <property type="project" value="InterPro"/>
</dbReference>
<evidence type="ECO:0000313" key="3">
    <source>
        <dbReference type="EMBL" id="CUS96489.1"/>
    </source>
</evidence>
<evidence type="ECO:0000313" key="4">
    <source>
        <dbReference type="Proteomes" id="UP000199197"/>
    </source>
</evidence>
<accession>A0A0P1MLP6</accession>